<feature type="transmembrane region" description="Helical" evidence="6">
    <location>
        <begin position="424"/>
        <end position="443"/>
    </location>
</feature>
<evidence type="ECO:0000313" key="9">
    <source>
        <dbReference type="EMBL" id="QMW03130.1"/>
    </source>
</evidence>
<dbReference type="GO" id="GO:0022857">
    <property type="term" value="F:transmembrane transporter activity"/>
    <property type="evidence" value="ECO:0007669"/>
    <property type="project" value="TreeGrafter"/>
</dbReference>
<dbReference type="InterPro" id="IPR003838">
    <property type="entry name" value="ABC3_permease_C"/>
</dbReference>
<sequence length="792" mass="88078">MLTNYIKIAWRNLWKHKLFSVINVFGLASGLVVCFLAIAHIKGSFDYDNFHPNRDRTYRILTDVVGKDNDVTPFATSPMPLAEVLKREYPFVEEATRVSKTYAEFSSNQKRFMTMSYAVDPSFFRIFGYKLAKGQPATEPNTVVLTRETAEKFFGTANPVGRVLQNTDLGPITVTGVLADMPAKSHLVFDMLISLQTAWTPQQRASFADWRNYRTGLTYVLLKPGTPADALEKVLPSVVHRATHTLHFKDEKGYSLRVQPFTKLSPARQELMHITHEPQIGGLLLEASVGLLTLLLAVFNYINLTLARSLSRAREVGIRKVAGAVRWQLVGQFMAESVILSLLSLGLANVMLEFIKPMPFVQKWLINGVEWNWQLTAICVVFSVVAGLLAGIAPARVLSGFQPSQVLRSQTGLRIIRGISLRKSLIVAQFAISMIAMIGLLSMTRQMNYMATADYGFRRDRVLTIPLNTIPAQRLANEVNRLAGVEHVSGTSELFGSFGYGHFVKQKRNALDSSMAFVWATDPQFIATMDLTLLAGQNLPPATADSVASGGSRLVLINEEAVKTFRLGNSQEAVGQSLWLNDSAEVQIAGVLKDFRYTSFAWSIKPLIIQNNPGQFRYLTVSVAAGAEDAVLADTKRIWKRLSPYEPFAGQWYSDFLEQRHTHPEDRDFMTLLLFLSFSIACLGLLGMVTYNTQTRVKEVGVRKVMGAQVSQIVWLLSRDFVRLLLIAAAIALPIGYLAGYAFLSNFAYHVPLGFETFALCFGSLLLLGGLTIGIRTYRAALDNPTESLRSE</sequence>
<evidence type="ECO:0000256" key="1">
    <source>
        <dbReference type="ARBA" id="ARBA00004651"/>
    </source>
</evidence>
<evidence type="ECO:0000256" key="5">
    <source>
        <dbReference type="ARBA" id="ARBA00023136"/>
    </source>
</evidence>
<dbReference type="PANTHER" id="PTHR30572:SF18">
    <property type="entry name" value="ABC-TYPE MACROLIDE FAMILY EXPORT SYSTEM PERMEASE COMPONENT 2"/>
    <property type="match status" value="1"/>
</dbReference>
<organism evidence="9 10">
    <name type="scientific">Spirosoma foliorum</name>
    <dbReference type="NCBI Taxonomy" id="2710596"/>
    <lineage>
        <taxon>Bacteria</taxon>
        <taxon>Pseudomonadati</taxon>
        <taxon>Bacteroidota</taxon>
        <taxon>Cytophagia</taxon>
        <taxon>Cytophagales</taxon>
        <taxon>Cytophagaceae</taxon>
        <taxon>Spirosoma</taxon>
    </lineage>
</organism>
<proteinExistence type="predicted"/>
<dbReference type="KEGG" id="sfol:H3H32_35525"/>
<keyword evidence="5 6" id="KW-0472">Membrane</keyword>
<feature type="domain" description="ABC3 transporter permease C-terminal" evidence="7">
    <location>
        <begin position="288"/>
        <end position="402"/>
    </location>
</feature>
<evidence type="ECO:0000259" key="7">
    <source>
        <dbReference type="Pfam" id="PF02687"/>
    </source>
</evidence>
<keyword evidence="4 6" id="KW-1133">Transmembrane helix</keyword>
<dbReference type="RefSeq" id="WP_182460417.1">
    <property type="nucleotide sequence ID" value="NZ_CP059732.1"/>
</dbReference>
<feature type="transmembrane region" description="Helical" evidence="6">
    <location>
        <begin position="280"/>
        <end position="302"/>
    </location>
</feature>
<evidence type="ECO:0000313" key="10">
    <source>
        <dbReference type="Proteomes" id="UP000515369"/>
    </source>
</evidence>
<feature type="domain" description="MacB-like periplasmic core" evidence="8">
    <location>
        <begin position="431"/>
        <end position="601"/>
    </location>
</feature>
<feature type="transmembrane region" description="Helical" evidence="6">
    <location>
        <begin position="371"/>
        <end position="393"/>
    </location>
</feature>
<evidence type="ECO:0000256" key="6">
    <source>
        <dbReference type="SAM" id="Phobius"/>
    </source>
</evidence>
<dbReference type="Pfam" id="PF12704">
    <property type="entry name" value="MacB_PCD"/>
    <property type="match status" value="2"/>
</dbReference>
<protein>
    <submittedName>
        <fullName evidence="9">ABC transporter permease</fullName>
    </submittedName>
</protein>
<feature type="domain" description="MacB-like periplasmic core" evidence="8">
    <location>
        <begin position="20"/>
        <end position="234"/>
    </location>
</feature>
<reference evidence="9 10" key="1">
    <citation type="submission" date="2020-07" db="EMBL/GenBank/DDBJ databases">
        <title>Spirosoma foliorum sp. nov., isolated from the leaves on the Nejang mountain Korea, Republic of.</title>
        <authorList>
            <person name="Ho H."/>
            <person name="Lee Y.-J."/>
            <person name="Nurcahyanto D.-A."/>
            <person name="Kim S.-G."/>
        </authorList>
    </citation>
    <scope>NUCLEOTIDE SEQUENCE [LARGE SCALE GENOMIC DNA]</scope>
    <source>
        <strain evidence="9 10">PL0136</strain>
    </source>
</reference>
<evidence type="ECO:0000256" key="2">
    <source>
        <dbReference type="ARBA" id="ARBA00022475"/>
    </source>
</evidence>
<feature type="transmembrane region" description="Helical" evidence="6">
    <location>
        <begin position="21"/>
        <end position="41"/>
    </location>
</feature>
<dbReference type="Proteomes" id="UP000515369">
    <property type="component" value="Chromosome"/>
</dbReference>
<name>A0A7G5GW88_9BACT</name>
<keyword evidence="2" id="KW-1003">Cell membrane</keyword>
<evidence type="ECO:0000256" key="4">
    <source>
        <dbReference type="ARBA" id="ARBA00022989"/>
    </source>
</evidence>
<dbReference type="GO" id="GO:0005886">
    <property type="term" value="C:plasma membrane"/>
    <property type="evidence" value="ECO:0007669"/>
    <property type="project" value="UniProtKB-SubCell"/>
</dbReference>
<dbReference type="EMBL" id="CP059732">
    <property type="protein sequence ID" value="QMW03130.1"/>
    <property type="molecule type" value="Genomic_DNA"/>
</dbReference>
<dbReference type="Pfam" id="PF02687">
    <property type="entry name" value="FtsX"/>
    <property type="match status" value="2"/>
</dbReference>
<feature type="transmembrane region" description="Helical" evidence="6">
    <location>
        <begin position="755"/>
        <end position="775"/>
    </location>
</feature>
<feature type="transmembrane region" description="Helical" evidence="6">
    <location>
        <begin position="329"/>
        <end position="351"/>
    </location>
</feature>
<feature type="domain" description="ABC3 transporter permease C-terminal" evidence="7">
    <location>
        <begin position="672"/>
        <end position="781"/>
    </location>
</feature>
<comment type="subcellular location">
    <subcellularLocation>
        <location evidence="1">Cell membrane</location>
        <topology evidence="1">Multi-pass membrane protein</topology>
    </subcellularLocation>
</comment>
<evidence type="ECO:0000259" key="8">
    <source>
        <dbReference type="Pfam" id="PF12704"/>
    </source>
</evidence>
<dbReference type="PANTHER" id="PTHR30572">
    <property type="entry name" value="MEMBRANE COMPONENT OF TRANSPORTER-RELATED"/>
    <property type="match status" value="1"/>
</dbReference>
<feature type="transmembrane region" description="Helical" evidence="6">
    <location>
        <begin position="669"/>
        <end position="689"/>
    </location>
</feature>
<dbReference type="InterPro" id="IPR025857">
    <property type="entry name" value="MacB_PCD"/>
</dbReference>
<dbReference type="AlphaFoldDB" id="A0A7G5GW88"/>
<feature type="transmembrane region" description="Helical" evidence="6">
    <location>
        <begin position="721"/>
        <end position="743"/>
    </location>
</feature>
<accession>A0A7G5GW88</accession>
<gene>
    <name evidence="9" type="ORF">H3H32_35525</name>
</gene>
<evidence type="ECO:0000256" key="3">
    <source>
        <dbReference type="ARBA" id="ARBA00022692"/>
    </source>
</evidence>
<dbReference type="InterPro" id="IPR050250">
    <property type="entry name" value="Macrolide_Exporter_MacB"/>
</dbReference>
<keyword evidence="3 6" id="KW-0812">Transmembrane</keyword>
<keyword evidence="10" id="KW-1185">Reference proteome</keyword>